<accession>A0A166EH64</accession>
<name>A0A166EH64_9EURY</name>
<gene>
    <name evidence="2" type="ORF">MBCUT_06890</name>
</gene>
<dbReference type="OrthoDB" id="78501at2157"/>
<dbReference type="AlphaFoldDB" id="A0A166EH64"/>
<proteinExistence type="predicted"/>
<dbReference type="Proteomes" id="UP000077275">
    <property type="component" value="Unassembled WGS sequence"/>
</dbReference>
<protein>
    <submittedName>
        <fullName evidence="2">Uncharacterized protein</fullName>
    </submittedName>
</protein>
<sequence>MLEELLIKIKAVLEGGGFDDAVSSIKSVGIQSQTATEQMKNDINSVKSNSSGVWSSITSNASSAWSSISNGASSIKESISSAFAGAKQSASDFMSHLQGMEGMMAGILGGVGVASVTDLVVGTSAKAEVNKVLLNNMTQTKQGAEALYTAVDNATNKTLVSMQQVIPALNKFKASTGANEQALKGITPKLANFGSYVYAMTGSAALADTAMMDLSKGIDGAFASLDQYGITEKSLMDTGLWSGKKDDVEGYMNAVSQVVGSTDELMGTFTGIKATMGKVFSVAGKQIGQDLLPVLKDLMNGFIDLNKATGGNLTRGILAVVGGLGGLLTVGFGVSTLLPLITSGFGVLKGVLTGIKALATGTALTNAVKGVTESTGLVAHTAELTANTTALTANTAALEANNIARVTSMGAVAAGVKGIGAVGSAAGSAAPGAAAGATGFAAISSSITSMLIPLLAISAVIAIMIPIVAGLVIEIIAFVRLIGEVIKLLGFDKLNLKPAIEGIKQIGLAMWEIGRAFAAMTLINLIGIIHTVTGGILGFFVSLSTFVAEVKAGVPIINELASIADINPNVAKKIKAFDDACQQVVTAVQALSTIDSSLFNWNPFTNFINSLTTAKEDITEAANIINNFKDIHNINPAVVNKLKAVTDSLKHVADSISALRTVDDKLQTWNPLSNLIEAMKSARKDIGNASIQLRSYSTIANVPEGTANKIKTVTDSLKNVAEAISSMRTVDDKLQTWNPLSNLITTMQSARTDIGQASVILAGYSTLANIPEGTAEKIQRVQWSISHVVNALNSLNTLNSKLGEVDLSNLISKMQTARTNIGFASVSLASYSTLANIDSIIYAKIDAVKNAAVRVAQATTSLNGIPAPSGNNNLDLAVETIKKATTKLNELTGLTVNGETVSGVVNAISNAISQINAKLNSANPAPAAKNLGTKIVNGFKSSAIQLKTVAGAEANWAINAINTKASSIWTAGSKLGSSLVRGFRSGLNQSSPGDAAKAAAAEAEFINNAFTDNYSSLYNIGKEAMSSVASGFGSGVNSGSPGDLANAVLAEMNYALDFMSNLIPEAYTLAKTLGETIVSGFGTPTLPSVANEGFEDFKYPAVIGDVPSGGNVTVNNNEWNLTINNPVVKDEDDIDDFEYKLERLLDKKLRTT</sequence>
<dbReference type="STRING" id="47311.MBCUT_06890"/>
<dbReference type="EMBL" id="LWMW01000088">
    <property type="protein sequence ID" value="KZX16651.1"/>
    <property type="molecule type" value="Genomic_DNA"/>
</dbReference>
<evidence type="ECO:0000313" key="3">
    <source>
        <dbReference type="Proteomes" id="UP000077275"/>
    </source>
</evidence>
<comment type="caution">
    <text evidence="2">The sequence shown here is derived from an EMBL/GenBank/DDBJ whole genome shotgun (WGS) entry which is preliminary data.</text>
</comment>
<evidence type="ECO:0000256" key="1">
    <source>
        <dbReference type="SAM" id="Phobius"/>
    </source>
</evidence>
<feature type="transmembrane region" description="Helical" evidence="1">
    <location>
        <begin position="450"/>
        <end position="479"/>
    </location>
</feature>
<dbReference type="Gene3D" id="1.20.120.20">
    <property type="entry name" value="Apolipoprotein"/>
    <property type="match status" value="1"/>
</dbReference>
<keyword evidence="3" id="KW-1185">Reference proteome</keyword>
<feature type="transmembrane region" description="Helical" evidence="1">
    <location>
        <begin position="516"/>
        <end position="541"/>
    </location>
</feature>
<reference evidence="2 3" key="1">
    <citation type="submission" date="2016-04" db="EMBL/GenBank/DDBJ databases">
        <title>Genome sequence of Methanobrevibacter cuticularis DSM 11139.</title>
        <authorList>
            <person name="Poehlein A."/>
            <person name="Seedorf H."/>
            <person name="Daniel R."/>
        </authorList>
    </citation>
    <scope>NUCLEOTIDE SEQUENCE [LARGE SCALE GENOMIC DNA]</scope>
    <source>
        <strain evidence="2 3">DSM 11139</strain>
    </source>
</reference>
<dbReference type="RefSeq" id="WP_067258940.1">
    <property type="nucleotide sequence ID" value="NZ_LWMW01000088.1"/>
</dbReference>
<keyword evidence="1" id="KW-0472">Membrane</keyword>
<keyword evidence="1" id="KW-0812">Transmembrane</keyword>
<organism evidence="2 3">
    <name type="scientific">Methanobrevibacter cuticularis</name>
    <dbReference type="NCBI Taxonomy" id="47311"/>
    <lineage>
        <taxon>Archaea</taxon>
        <taxon>Methanobacteriati</taxon>
        <taxon>Methanobacteriota</taxon>
        <taxon>Methanomada group</taxon>
        <taxon>Methanobacteria</taxon>
        <taxon>Methanobacteriales</taxon>
        <taxon>Methanobacteriaceae</taxon>
        <taxon>Methanobrevibacter</taxon>
    </lineage>
</organism>
<evidence type="ECO:0000313" key="2">
    <source>
        <dbReference type="EMBL" id="KZX16651.1"/>
    </source>
</evidence>
<keyword evidence="1" id="KW-1133">Transmembrane helix</keyword>
<dbReference type="PATRIC" id="fig|47311.3.peg.768"/>